<feature type="region of interest" description="Disordered" evidence="1">
    <location>
        <begin position="18"/>
        <end position="74"/>
    </location>
</feature>
<organism evidence="2 3">
    <name type="scientific">Rhododendron simsii</name>
    <name type="common">Sims's rhododendron</name>
    <dbReference type="NCBI Taxonomy" id="118357"/>
    <lineage>
        <taxon>Eukaryota</taxon>
        <taxon>Viridiplantae</taxon>
        <taxon>Streptophyta</taxon>
        <taxon>Embryophyta</taxon>
        <taxon>Tracheophyta</taxon>
        <taxon>Spermatophyta</taxon>
        <taxon>Magnoliopsida</taxon>
        <taxon>eudicotyledons</taxon>
        <taxon>Gunneridae</taxon>
        <taxon>Pentapetalae</taxon>
        <taxon>asterids</taxon>
        <taxon>Ericales</taxon>
        <taxon>Ericaceae</taxon>
        <taxon>Ericoideae</taxon>
        <taxon>Rhodoreae</taxon>
        <taxon>Rhododendron</taxon>
    </lineage>
</organism>
<protein>
    <submittedName>
        <fullName evidence="2">Uncharacterized protein</fullName>
    </submittedName>
</protein>
<proteinExistence type="predicted"/>
<evidence type="ECO:0000256" key="1">
    <source>
        <dbReference type="SAM" id="MobiDB-lite"/>
    </source>
</evidence>
<gene>
    <name evidence="2" type="ORF">RHSIM_RhsimUnG0226800</name>
</gene>
<comment type="caution">
    <text evidence="2">The sequence shown here is derived from an EMBL/GenBank/DDBJ whole genome shotgun (WGS) entry which is preliminary data.</text>
</comment>
<feature type="compositionally biased region" description="Basic and acidic residues" evidence="1">
    <location>
        <begin position="24"/>
        <end position="45"/>
    </location>
</feature>
<keyword evidence="3" id="KW-1185">Reference proteome</keyword>
<dbReference type="Proteomes" id="UP000626092">
    <property type="component" value="Unassembled WGS sequence"/>
</dbReference>
<dbReference type="AlphaFoldDB" id="A0A834FT98"/>
<evidence type="ECO:0000313" key="3">
    <source>
        <dbReference type="Proteomes" id="UP000626092"/>
    </source>
</evidence>
<name>A0A834FT98_RHOSS</name>
<sequence>MWDDAADIAESIFQFLSTLPKSVRQSDEEPIPDHIQKMTDESRGSDHHHHHPHPHPDVLGGHEHDHGHGHDHAHAAGYMDAYGLGQGWAS</sequence>
<feature type="compositionally biased region" description="Basic and acidic residues" evidence="1">
    <location>
        <begin position="54"/>
        <end position="74"/>
    </location>
</feature>
<reference evidence="2" key="1">
    <citation type="submission" date="2019-11" db="EMBL/GenBank/DDBJ databases">
        <authorList>
            <person name="Liu Y."/>
            <person name="Hou J."/>
            <person name="Li T.-Q."/>
            <person name="Guan C.-H."/>
            <person name="Wu X."/>
            <person name="Wu H.-Z."/>
            <person name="Ling F."/>
            <person name="Zhang R."/>
            <person name="Shi X.-G."/>
            <person name="Ren J.-P."/>
            <person name="Chen E.-F."/>
            <person name="Sun J.-M."/>
        </authorList>
    </citation>
    <scope>NUCLEOTIDE SEQUENCE</scope>
    <source>
        <strain evidence="2">Adult_tree_wgs_1</strain>
        <tissue evidence="2">Leaves</tissue>
    </source>
</reference>
<dbReference type="EMBL" id="WJXA01000490">
    <property type="protein sequence ID" value="KAF7112466.1"/>
    <property type="molecule type" value="Genomic_DNA"/>
</dbReference>
<evidence type="ECO:0000313" key="2">
    <source>
        <dbReference type="EMBL" id="KAF7112466.1"/>
    </source>
</evidence>
<accession>A0A834FT98</accession>